<sequence length="132" mass="14445">MIDDAIARWHRYLGGELPGGLDELLADDVVFYSPVVYTPQRGKPVTTQYLEAASRTLVGGVGGAFRYTKQVLSGDTAVLEFETSVEGRYVNGVDIIRCDDAGRIVEFRVMMRPLRGIQAVHEQMGRLLAAGG</sequence>
<dbReference type="Proteomes" id="UP000471126">
    <property type="component" value="Unassembled WGS sequence"/>
</dbReference>
<feature type="domain" description="SnoaL-like" evidence="1">
    <location>
        <begin position="14"/>
        <end position="106"/>
    </location>
</feature>
<dbReference type="AlphaFoldDB" id="A0A6P0GFP5"/>
<evidence type="ECO:0000259" key="1">
    <source>
        <dbReference type="Pfam" id="PF12680"/>
    </source>
</evidence>
<reference evidence="2 3" key="1">
    <citation type="submission" date="2019-12" db="EMBL/GenBank/DDBJ databases">
        <title>WGS of CPCC 203550 I12A-02606.</title>
        <authorList>
            <person name="Jiang Z."/>
        </authorList>
    </citation>
    <scope>NUCLEOTIDE SEQUENCE [LARGE SCALE GENOMIC DNA]</scope>
    <source>
        <strain evidence="2 3">I12A-02606</strain>
    </source>
</reference>
<name>A0A6P0GFP5_9ACTN</name>
<comment type="caution">
    <text evidence="2">The sequence shown here is derived from an EMBL/GenBank/DDBJ whole genome shotgun (WGS) entry which is preliminary data.</text>
</comment>
<dbReference type="InterPro" id="IPR037401">
    <property type="entry name" value="SnoaL-like"/>
</dbReference>
<dbReference type="Pfam" id="PF12680">
    <property type="entry name" value="SnoaL_2"/>
    <property type="match status" value="1"/>
</dbReference>
<gene>
    <name evidence="2" type="ORF">GCU54_08660</name>
</gene>
<evidence type="ECO:0000313" key="3">
    <source>
        <dbReference type="Proteomes" id="UP000471126"/>
    </source>
</evidence>
<dbReference type="InterPro" id="IPR032710">
    <property type="entry name" value="NTF2-like_dom_sf"/>
</dbReference>
<dbReference type="SUPFAM" id="SSF54427">
    <property type="entry name" value="NTF2-like"/>
    <property type="match status" value="1"/>
</dbReference>
<dbReference type="RefSeq" id="WP_163476258.1">
    <property type="nucleotide sequence ID" value="NZ_JAAGWE010000013.1"/>
</dbReference>
<dbReference type="Gene3D" id="3.10.450.50">
    <property type="match status" value="1"/>
</dbReference>
<accession>A0A6P0GFP5</accession>
<dbReference type="EMBL" id="JAAGWE010000013">
    <property type="protein sequence ID" value="NEM06088.1"/>
    <property type="molecule type" value="Genomic_DNA"/>
</dbReference>
<proteinExistence type="predicted"/>
<evidence type="ECO:0000313" key="2">
    <source>
        <dbReference type="EMBL" id="NEM06088.1"/>
    </source>
</evidence>
<protein>
    <submittedName>
        <fullName evidence="2">Nuclear transport factor 2 family protein</fullName>
    </submittedName>
</protein>
<organism evidence="2 3">
    <name type="scientific">Geodermatophilus normandii</name>
    <dbReference type="NCBI Taxonomy" id="1137989"/>
    <lineage>
        <taxon>Bacteria</taxon>
        <taxon>Bacillati</taxon>
        <taxon>Actinomycetota</taxon>
        <taxon>Actinomycetes</taxon>
        <taxon>Geodermatophilales</taxon>
        <taxon>Geodermatophilaceae</taxon>
        <taxon>Geodermatophilus</taxon>
    </lineage>
</organism>